<accession>A0A0F9GZG0</accession>
<dbReference type="EMBL" id="LAZR01016512">
    <property type="protein sequence ID" value="KKM04190.1"/>
    <property type="molecule type" value="Genomic_DNA"/>
</dbReference>
<feature type="non-terminal residue" evidence="2">
    <location>
        <position position="377"/>
    </location>
</feature>
<organism evidence="2">
    <name type="scientific">marine sediment metagenome</name>
    <dbReference type="NCBI Taxonomy" id="412755"/>
    <lineage>
        <taxon>unclassified sequences</taxon>
        <taxon>metagenomes</taxon>
        <taxon>ecological metagenomes</taxon>
    </lineage>
</organism>
<sequence>MKAKVAICIASYNRAEFLPELFDSILAQTFEDYHIYIGYDGSTDHSLQIIQPWQDQLPITILDYEETARIGLNKHRVVERALKDGPNLIQMLDSDDTIEPTFLEKSVEAIGKHDWLLSWGSLFGSRSGTVEGYITPLEEMRLRNRLHSWGMFKSHVLRKHNYRTDLSFGEDWNLWLRLAIAGYKGVILEEHLYNQRWHESNLNVAQKYNYAEMRGKVLEGLKLQAIDRPYRFHLLGLVHLPVSEHFMACAFTQKIVKLSKMLLSLGHEVFLYGCEGSDAPCTQFFQTHTLHDIIREWGGDNRYDIGYDWKKLGFKHDISAKRTEVTKKYYEAAAVAINRHKMRDDFLLLFQGYYQKPVADKVGLYLTIEPGVGYRGS</sequence>
<proteinExistence type="predicted"/>
<dbReference type="CDD" id="cd00761">
    <property type="entry name" value="Glyco_tranf_GTA_type"/>
    <property type="match status" value="1"/>
</dbReference>
<evidence type="ECO:0000313" key="2">
    <source>
        <dbReference type="EMBL" id="KKM04190.1"/>
    </source>
</evidence>
<reference evidence="2" key="1">
    <citation type="journal article" date="2015" name="Nature">
        <title>Complex archaea that bridge the gap between prokaryotes and eukaryotes.</title>
        <authorList>
            <person name="Spang A."/>
            <person name="Saw J.H."/>
            <person name="Jorgensen S.L."/>
            <person name="Zaremba-Niedzwiedzka K."/>
            <person name="Martijn J."/>
            <person name="Lind A.E."/>
            <person name="van Eijk R."/>
            <person name="Schleper C."/>
            <person name="Guy L."/>
            <person name="Ettema T.J."/>
        </authorList>
    </citation>
    <scope>NUCLEOTIDE SEQUENCE</scope>
</reference>
<dbReference type="InterPro" id="IPR001173">
    <property type="entry name" value="Glyco_trans_2-like"/>
</dbReference>
<dbReference type="PANTHER" id="PTHR43685:SF2">
    <property type="entry name" value="GLYCOSYLTRANSFERASE 2-LIKE DOMAIN-CONTAINING PROTEIN"/>
    <property type="match status" value="1"/>
</dbReference>
<dbReference type="PANTHER" id="PTHR43685">
    <property type="entry name" value="GLYCOSYLTRANSFERASE"/>
    <property type="match status" value="1"/>
</dbReference>
<dbReference type="InterPro" id="IPR029044">
    <property type="entry name" value="Nucleotide-diphossugar_trans"/>
</dbReference>
<dbReference type="AlphaFoldDB" id="A0A0F9GZG0"/>
<gene>
    <name evidence="2" type="ORF">LCGC14_1766770</name>
</gene>
<evidence type="ECO:0000259" key="1">
    <source>
        <dbReference type="Pfam" id="PF00535"/>
    </source>
</evidence>
<name>A0A0F9GZG0_9ZZZZ</name>
<dbReference type="SUPFAM" id="SSF53448">
    <property type="entry name" value="Nucleotide-diphospho-sugar transferases"/>
    <property type="match status" value="1"/>
</dbReference>
<dbReference type="Pfam" id="PF00535">
    <property type="entry name" value="Glycos_transf_2"/>
    <property type="match status" value="1"/>
</dbReference>
<dbReference type="InterPro" id="IPR050834">
    <property type="entry name" value="Glycosyltransf_2"/>
</dbReference>
<comment type="caution">
    <text evidence="2">The sequence shown here is derived from an EMBL/GenBank/DDBJ whole genome shotgun (WGS) entry which is preliminary data.</text>
</comment>
<protein>
    <recommendedName>
        <fullName evidence="1">Glycosyltransferase 2-like domain-containing protein</fullName>
    </recommendedName>
</protein>
<feature type="domain" description="Glycosyltransferase 2-like" evidence="1">
    <location>
        <begin position="7"/>
        <end position="137"/>
    </location>
</feature>
<dbReference type="Gene3D" id="3.90.550.10">
    <property type="entry name" value="Spore Coat Polysaccharide Biosynthesis Protein SpsA, Chain A"/>
    <property type="match status" value="1"/>
</dbReference>